<evidence type="ECO:0000256" key="1">
    <source>
        <dbReference type="SAM" id="MobiDB-lite"/>
    </source>
</evidence>
<proteinExistence type="predicted"/>
<dbReference type="EMBL" id="JBHUDX010000022">
    <property type="protein sequence ID" value="MFD1658431.1"/>
    <property type="molecule type" value="Genomic_DNA"/>
</dbReference>
<feature type="region of interest" description="Disordered" evidence="1">
    <location>
        <begin position="28"/>
        <end position="48"/>
    </location>
</feature>
<reference evidence="3" key="1">
    <citation type="journal article" date="2019" name="Int. J. Syst. Evol. Microbiol.">
        <title>The Global Catalogue of Microorganisms (GCM) 10K type strain sequencing project: providing services to taxonomists for standard genome sequencing and annotation.</title>
        <authorList>
            <consortium name="The Broad Institute Genomics Platform"/>
            <consortium name="The Broad Institute Genome Sequencing Center for Infectious Disease"/>
            <person name="Wu L."/>
            <person name="Ma J."/>
        </authorList>
    </citation>
    <scope>NUCLEOTIDE SEQUENCE [LARGE SCALE GENOMIC DNA]</scope>
    <source>
        <strain evidence="3">CGMCC 1.12470</strain>
    </source>
</reference>
<name>A0ABW4IPC1_9ACTN</name>
<dbReference type="PROSITE" id="PS51257">
    <property type="entry name" value="PROKAR_LIPOPROTEIN"/>
    <property type="match status" value="1"/>
</dbReference>
<evidence type="ECO:0000313" key="2">
    <source>
        <dbReference type="EMBL" id="MFD1658431.1"/>
    </source>
</evidence>
<gene>
    <name evidence="2" type="ORF">ACFSL4_09465</name>
</gene>
<evidence type="ECO:0008006" key="4">
    <source>
        <dbReference type="Google" id="ProtNLM"/>
    </source>
</evidence>
<protein>
    <recommendedName>
        <fullName evidence="4">DUF5642 domain-containing protein</fullName>
    </recommendedName>
</protein>
<dbReference type="RefSeq" id="WP_381080535.1">
    <property type="nucleotide sequence ID" value="NZ_JBHUDX010000022.1"/>
</dbReference>
<accession>A0ABW4IPC1</accession>
<organism evidence="2 3">
    <name type="scientific">Streptomyces caeni</name>
    <dbReference type="NCBI Taxonomy" id="2307231"/>
    <lineage>
        <taxon>Bacteria</taxon>
        <taxon>Bacillati</taxon>
        <taxon>Actinomycetota</taxon>
        <taxon>Actinomycetes</taxon>
        <taxon>Kitasatosporales</taxon>
        <taxon>Streptomycetaceae</taxon>
        <taxon>Streptomyces</taxon>
    </lineage>
</organism>
<sequence>MNKSAAVRGALAITGAVCTLIAMTGCRSHSGGSGGRAGGLPTTSAGARADGSAKGVGAGFSANGLQKALLTEFGEAKVVYGPRAGAMSSLAPTGSADTAGVEVKTDKPQCLRLTQGIDADTAGSAPAALVSLADIPDVTVAEVLVAPDSGAADKIMAGGPPADCSSYTTTVDGYVTEYHLKNLDLPDVGDEARGYEIVGRSKKYGTTTSNFVIVFRDGGWMGSLSVTGPKADRATFDKVVQAAHAKAKSELG</sequence>
<dbReference type="Proteomes" id="UP001597261">
    <property type="component" value="Unassembled WGS sequence"/>
</dbReference>
<evidence type="ECO:0000313" key="3">
    <source>
        <dbReference type="Proteomes" id="UP001597261"/>
    </source>
</evidence>
<keyword evidence="3" id="KW-1185">Reference proteome</keyword>
<comment type="caution">
    <text evidence="2">The sequence shown here is derived from an EMBL/GenBank/DDBJ whole genome shotgun (WGS) entry which is preliminary data.</text>
</comment>